<protein>
    <submittedName>
        <fullName evidence="1">Uncharacterized protein</fullName>
    </submittedName>
</protein>
<proteinExistence type="predicted"/>
<keyword evidence="2" id="KW-1185">Reference proteome</keyword>
<dbReference type="GeneID" id="27310143"/>
<evidence type="ECO:0000313" key="1">
    <source>
        <dbReference type="EMBL" id="KIW07320.1"/>
    </source>
</evidence>
<gene>
    <name evidence="1" type="ORF">PV09_02170</name>
</gene>
<reference evidence="1 2" key="1">
    <citation type="submission" date="2015-01" db="EMBL/GenBank/DDBJ databases">
        <title>The Genome Sequence of Ochroconis gallopava CBS43764.</title>
        <authorList>
            <consortium name="The Broad Institute Genomics Platform"/>
            <person name="Cuomo C."/>
            <person name="de Hoog S."/>
            <person name="Gorbushina A."/>
            <person name="Stielow B."/>
            <person name="Teixiera M."/>
            <person name="Abouelleil A."/>
            <person name="Chapman S.B."/>
            <person name="Priest M."/>
            <person name="Young S.K."/>
            <person name="Wortman J."/>
            <person name="Nusbaum C."/>
            <person name="Birren B."/>
        </authorList>
    </citation>
    <scope>NUCLEOTIDE SEQUENCE [LARGE SCALE GENOMIC DNA]</scope>
    <source>
        <strain evidence="1 2">CBS 43764</strain>
    </source>
</reference>
<dbReference type="EMBL" id="KN847533">
    <property type="protein sequence ID" value="KIW07320.1"/>
    <property type="molecule type" value="Genomic_DNA"/>
</dbReference>
<dbReference type="RefSeq" id="XP_016217189.1">
    <property type="nucleotide sequence ID" value="XM_016355173.1"/>
</dbReference>
<sequence length="112" mass="12497">MDKGRISDNVLPSSVKKYPLHPEALLERQTSCVSTKISVCNARLSAVLERIDPRETQAGTEISRMLGLNHIHTNKLLSSWLICQDESTLVLECSVVFLRFTIPSVGMLQSGW</sequence>
<organism evidence="1 2">
    <name type="scientific">Verruconis gallopava</name>
    <dbReference type="NCBI Taxonomy" id="253628"/>
    <lineage>
        <taxon>Eukaryota</taxon>
        <taxon>Fungi</taxon>
        <taxon>Dikarya</taxon>
        <taxon>Ascomycota</taxon>
        <taxon>Pezizomycotina</taxon>
        <taxon>Dothideomycetes</taxon>
        <taxon>Pleosporomycetidae</taxon>
        <taxon>Venturiales</taxon>
        <taxon>Sympoventuriaceae</taxon>
        <taxon>Verruconis</taxon>
    </lineage>
</organism>
<dbReference type="Proteomes" id="UP000053259">
    <property type="component" value="Unassembled WGS sequence"/>
</dbReference>
<evidence type="ECO:0000313" key="2">
    <source>
        <dbReference type="Proteomes" id="UP000053259"/>
    </source>
</evidence>
<name>A0A0D2ALC1_9PEZI</name>
<dbReference type="VEuPathDB" id="FungiDB:PV09_02170"/>
<dbReference type="InParanoid" id="A0A0D2ALC1"/>
<dbReference type="AlphaFoldDB" id="A0A0D2ALC1"/>
<accession>A0A0D2ALC1</accession>
<dbReference type="HOGENOM" id="CLU_2147799_0_0_1"/>